<name>A0A5A7NXN4_STRAF</name>
<evidence type="ECO:0000313" key="3">
    <source>
        <dbReference type="Proteomes" id="UP000325081"/>
    </source>
</evidence>
<keyword evidence="3" id="KW-1185">Reference proteome</keyword>
<dbReference type="Proteomes" id="UP000325081">
    <property type="component" value="Unassembled WGS sequence"/>
</dbReference>
<feature type="compositionally biased region" description="Basic and acidic residues" evidence="1">
    <location>
        <begin position="100"/>
        <end position="109"/>
    </location>
</feature>
<protein>
    <submittedName>
        <fullName evidence="2">Uncharacterized protein</fullName>
    </submittedName>
</protein>
<gene>
    <name evidence="2" type="ORF">STAS_00862</name>
</gene>
<dbReference type="AlphaFoldDB" id="A0A5A7NXN4"/>
<evidence type="ECO:0000256" key="1">
    <source>
        <dbReference type="SAM" id="MobiDB-lite"/>
    </source>
</evidence>
<comment type="caution">
    <text evidence="2">The sequence shown here is derived from an EMBL/GenBank/DDBJ whole genome shotgun (WGS) entry which is preliminary data.</text>
</comment>
<accession>A0A5A7NXN4</accession>
<evidence type="ECO:0000313" key="2">
    <source>
        <dbReference type="EMBL" id="GER25286.1"/>
    </source>
</evidence>
<feature type="region of interest" description="Disordered" evidence="1">
    <location>
        <begin position="91"/>
        <end position="119"/>
    </location>
</feature>
<proteinExistence type="predicted"/>
<feature type="region of interest" description="Disordered" evidence="1">
    <location>
        <begin position="167"/>
        <end position="243"/>
    </location>
</feature>
<organism evidence="2 3">
    <name type="scientific">Striga asiatica</name>
    <name type="common">Asiatic witchweed</name>
    <name type="synonym">Buchnera asiatica</name>
    <dbReference type="NCBI Taxonomy" id="4170"/>
    <lineage>
        <taxon>Eukaryota</taxon>
        <taxon>Viridiplantae</taxon>
        <taxon>Streptophyta</taxon>
        <taxon>Embryophyta</taxon>
        <taxon>Tracheophyta</taxon>
        <taxon>Spermatophyta</taxon>
        <taxon>Magnoliopsida</taxon>
        <taxon>eudicotyledons</taxon>
        <taxon>Gunneridae</taxon>
        <taxon>Pentapetalae</taxon>
        <taxon>asterids</taxon>
        <taxon>lamiids</taxon>
        <taxon>Lamiales</taxon>
        <taxon>Orobanchaceae</taxon>
        <taxon>Buchnereae</taxon>
        <taxon>Striga</taxon>
    </lineage>
</organism>
<sequence length="263" mass="28522">MPMYAQGLRADRDLISMLAISPARPRVARQVLQPTACAAKDPLPHSPAIAGVSPRGLVVAAHGGPSMLTPLPVHVASPTAVALSRHHSSGLNLSQYSQAEKPRSRDAKTSHGPFPDWPPISGLDGHAVVRQILEVLDFPQTLSRAPLAADYFKPSSTAFAGRQHRQFIQPSARKPPINRFRALPATPTPRAQPRRSTPPRNPHREAKPQRPIVSASPPPPALTVGIDSPSDGQPRKVRSPAELDLRRRRVHIRRSTTMIPAVL</sequence>
<reference evidence="3" key="1">
    <citation type="journal article" date="2019" name="Curr. Biol.">
        <title>Genome Sequence of Striga asiatica Provides Insight into the Evolution of Plant Parasitism.</title>
        <authorList>
            <person name="Yoshida S."/>
            <person name="Kim S."/>
            <person name="Wafula E.K."/>
            <person name="Tanskanen J."/>
            <person name="Kim Y.M."/>
            <person name="Honaas L."/>
            <person name="Yang Z."/>
            <person name="Spallek T."/>
            <person name="Conn C.E."/>
            <person name="Ichihashi Y."/>
            <person name="Cheong K."/>
            <person name="Cui S."/>
            <person name="Der J.P."/>
            <person name="Gundlach H."/>
            <person name="Jiao Y."/>
            <person name="Hori C."/>
            <person name="Ishida J.K."/>
            <person name="Kasahara H."/>
            <person name="Kiba T."/>
            <person name="Kim M.S."/>
            <person name="Koo N."/>
            <person name="Laohavisit A."/>
            <person name="Lee Y.H."/>
            <person name="Lumba S."/>
            <person name="McCourt P."/>
            <person name="Mortimer J.C."/>
            <person name="Mutuku J.M."/>
            <person name="Nomura T."/>
            <person name="Sasaki-Sekimoto Y."/>
            <person name="Seto Y."/>
            <person name="Wang Y."/>
            <person name="Wakatake T."/>
            <person name="Sakakibara H."/>
            <person name="Demura T."/>
            <person name="Yamaguchi S."/>
            <person name="Yoneyama K."/>
            <person name="Manabe R.I."/>
            <person name="Nelson D.C."/>
            <person name="Schulman A.H."/>
            <person name="Timko M.P."/>
            <person name="dePamphilis C.W."/>
            <person name="Choi D."/>
            <person name="Shirasu K."/>
        </authorList>
    </citation>
    <scope>NUCLEOTIDE SEQUENCE [LARGE SCALE GENOMIC DNA]</scope>
    <source>
        <strain evidence="3">cv. UVA1</strain>
    </source>
</reference>
<feature type="compositionally biased region" description="Low complexity" evidence="1">
    <location>
        <begin position="179"/>
        <end position="195"/>
    </location>
</feature>
<dbReference type="EMBL" id="BKCP01000002">
    <property type="protein sequence ID" value="GER25286.1"/>
    <property type="molecule type" value="Genomic_DNA"/>
</dbReference>